<keyword evidence="4" id="KW-1185">Reference proteome</keyword>
<dbReference type="Pfam" id="PF01381">
    <property type="entry name" value="HTH_3"/>
    <property type="match status" value="1"/>
</dbReference>
<organism evidence="3 4">
    <name type="scientific">Nostocoides vanveenii</name>
    <dbReference type="NCBI Taxonomy" id="330835"/>
    <lineage>
        <taxon>Bacteria</taxon>
        <taxon>Bacillati</taxon>
        <taxon>Actinomycetota</taxon>
        <taxon>Actinomycetes</taxon>
        <taxon>Micrococcales</taxon>
        <taxon>Intrasporangiaceae</taxon>
        <taxon>Nostocoides</taxon>
    </lineage>
</organism>
<dbReference type="InterPro" id="IPR050807">
    <property type="entry name" value="TransReg_Diox_bact_type"/>
</dbReference>
<evidence type="ECO:0000313" key="4">
    <source>
        <dbReference type="Proteomes" id="UP001501475"/>
    </source>
</evidence>
<dbReference type="Proteomes" id="UP001501475">
    <property type="component" value="Unassembled WGS sequence"/>
</dbReference>
<evidence type="ECO:0000313" key="3">
    <source>
        <dbReference type="EMBL" id="GAA1760297.1"/>
    </source>
</evidence>
<evidence type="ECO:0000256" key="1">
    <source>
        <dbReference type="ARBA" id="ARBA00023125"/>
    </source>
</evidence>
<name>A0ABP4WQF1_9MICO</name>
<dbReference type="EMBL" id="BAAAPN010000046">
    <property type="protein sequence ID" value="GAA1760297.1"/>
    <property type="molecule type" value="Genomic_DNA"/>
</dbReference>
<dbReference type="InterPro" id="IPR010982">
    <property type="entry name" value="Lambda_DNA-bd_dom_sf"/>
</dbReference>
<dbReference type="PROSITE" id="PS50943">
    <property type="entry name" value="HTH_CROC1"/>
    <property type="match status" value="1"/>
</dbReference>
<dbReference type="SMART" id="SM00530">
    <property type="entry name" value="HTH_XRE"/>
    <property type="match status" value="1"/>
</dbReference>
<protein>
    <recommendedName>
        <fullName evidence="2">HTH cro/C1-type domain-containing protein</fullName>
    </recommendedName>
</protein>
<accession>A0ABP4WQF1</accession>
<evidence type="ECO:0000259" key="2">
    <source>
        <dbReference type="PROSITE" id="PS50943"/>
    </source>
</evidence>
<dbReference type="SUPFAM" id="SSF47413">
    <property type="entry name" value="lambda repressor-like DNA-binding domains"/>
    <property type="match status" value="1"/>
</dbReference>
<gene>
    <name evidence="3" type="ORF">GCM10009810_19710</name>
</gene>
<dbReference type="Gene3D" id="1.10.260.40">
    <property type="entry name" value="lambda repressor-like DNA-binding domains"/>
    <property type="match status" value="1"/>
</dbReference>
<comment type="caution">
    <text evidence="3">The sequence shown here is derived from an EMBL/GenBank/DDBJ whole genome shotgun (WGS) entry which is preliminary data.</text>
</comment>
<dbReference type="CDD" id="cd00093">
    <property type="entry name" value="HTH_XRE"/>
    <property type="match status" value="1"/>
</dbReference>
<dbReference type="PANTHER" id="PTHR46797">
    <property type="entry name" value="HTH-TYPE TRANSCRIPTIONAL REGULATOR"/>
    <property type="match status" value="1"/>
</dbReference>
<proteinExistence type="predicted"/>
<dbReference type="InterPro" id="IPR001387">
    <property type="entry name" value="Cro/C1-type_HTH"/>
</dbReference>
<dbReference type="PANTHER" id="PTHR46797:SF1">
    <property type="entry name" value="METHYLPHOSPHONATE SYNTHASE"/>
    <property type="match status" value="1"/>
</dbReference>
<keyword evidence="1" id="KW-0238">DNA-binding</keyword>
<feature type="domain" description="HTH cro/C1-type" evidence="2">
    <location>
        <begin position="16"/>
        <end position="70"/>
    </location>
</feature>
<reference evidence="4" key="1">
    <citation type="journal article" date="2019" name="Int. J. Syst. Evol. Microbiol.">
        <title>The Global Catalogue of Microorganisms (GCM) 10K type strain sequencing project: providing services to taxonomists for standard genome sequencing and annotation.</title>
        <authorList>
            <consortium name="The Broad Institute Genomics Platform"/>
            <consortium name="The Broad Institute Genome Sequencing Center for Infectious Disease"/>
            <person name="Wu L."/>
            <person name="Ma J."/>
        </authorList>
    </citation>
    <scope>NUCLEOTIDE SEQUENCE [LARGE SCALE GENOMIC DNA]</scope>
    <source>
        <strain evidence="4">JCM 15591</strain>
    </source>
</reference>
<dbReference type="RefSeq" id="WP_344065466.1">
    <property type="nucleotide sequence ID" value="NZ_BAAAPN010000046.1"/>
</dbReference>
<sequence>MTDNDPTDIMQIAAVVQQGREAAGLSASELARAAGIQPSTVTRLERGEKCPTAPTLIAIAQALGVPATDLLVSARWVPKDELPSFTPYLRAKYGDLSSEAKTELEASFQRIVTKYGYDPSGPTAGEDEA</sequence>